<name>A0A4Y7K5S5_PAPSO</name>
<reference evidence="1 2" key="1">
    <citation type="journal article" date="2018" name="Science">
        <title>The opium poppy genome and morphinan production.</title>
        <authorList>
            <person name="Guo L."/>
            <person name="Winzer T."/>
            <person name="Yang X."/>
            <person name="Li Y."/>
            <person name="Ning Z."/>
            <person name="He Z."/>
            <person name="Teodor R."/>
            <person name="Lu Y."/>
            <person name="Bowser T.A."/>
            <person name="Graham I.A."/>
            <person name="Ye K."/>
        </authorList>
    </citation>
    <scope>NUCLEOTIDE SEQUENCE [LARGE SCALE GENOMIC DNA]</scope>
    <source>
        <strain evidence="2">cv. HN1</strain>
        <tissue evidence="1">Leaves</tissue>
    </source>
</reference>
<dbReference type="AlphaFoldDB" id="A0A4Y7K5S5"/>
<dbReference type="Gramene" id="RZC67561">
    <property type="protein sequence ID" value="RZC67561"/>
    <property type="gene ID" value="C5167_011253"/>
</dbReference>
<keyword evidence="2" id="KW-1185">Reference proteome</keyword>
<dbReference type="GO" id="GO:0005739">
    <property type="term" value="C:mitochondrion"/>
    <property type="evidence" value="ECO:0007669"/>
    <property type="project" value="TreeGrafter"/>
</dbReference>
<organism evidence="1 2">
    <name type="scientific">Papaver somniferum</name>
    <name type="common">Opium poppy</name>
    <dbReference type="NCBI Taxonomy" id="3469"/>
    <lineage>
        <taxon>Eukaryota</taxon>
        <taxon>Viridiplantae</taxon>
        <taxon>Streptophyta</taxon>
        <taxon>Embryophyta</taxon>
        <taxon>Tracheophyta</taxon>
        <taxon>Spermatophyta</taxon>
        <taxon>Magnoliopsida</taxon>
        <taxon>Ranunculales</taxon>
        <taxon>Papaveraceae</taxon>
        <taxon>Papaveroideae</taxon>
        <taxon>Papaver</taxon>
    </lineage>
</organism>
<dbReference type="STRING" id="3469.A0A4Y7K5S5"/>
<dbReference type="PANTHER" id="PTHR10745:SF0">
    <property type="entry name" value="GLYCINE--TRNA LIGASE"/>
    <property type="match status" value="1"/>
</dbReference>
<dbReference type="Proteomes" id="UP000316621">
    <property type="component" value="Chromosome 6"/>
</dbReference>
<accession>A0A4Y7K5S5</accession>
<dbReference type="GO" id="GO:0004820">
    <property type="term" value="F:glycine-tRNA ligase activity"/>
    <property type="evidence" value="ECO:0007669"/>
    <property type="project" value="TreeGrafter"/>
</dbReference>
<sequence>MNKEVFRKNLVNTLWFLRSIVVLLDYDYGNSTGLYDYGPPESRILKLLVILLDYMIMALAFWCQGTVNNETLGNFIGRVYLFLTRLGISIERLGFHQHLANEMAHYAADWWDAVTECSLWLDRVCRILMLYVIVWREKSGTPLVAHEKFSAPKTVEVAVPIRANFMKCRLQFMTMPWMKKRLWKCKLLWNLKGRWSSKSPGMAVTIKSTMLSFSKEMQKEHQRLHTIYNQAFFGIGRIFTASLSISFYMRPSKAGDGQFNVFSIPTVVASIKCTVFPLVHRQMNLK</sequence>
<dbReference type="InterPro" id="IPR027031">
    <property type="entry name" value="Gly-tRNA_synthase/POLG2"/>
</dbReference>
<dbReference type="PANTHER" id="PTHR10745">
    <property type="entry name" value="GLYCYL-TRNA SYNTHETASE/DNA POLYMERASE SUBUNIT GAMMA-2"/>
    <property type="match status" value="1"/>
</dbReference>
<dbReference type="GO" id="GO:0070150">
    <property type="term" value="P:mitochondrial glycyl-tRNA aminoacylation"/>
    <property type="evidence" value="ECO:0007669"/>
    <property type="project" value="TreeGrafter"/>
</dbReference>
<dbReference type="InterPro" id="IPR045864">
    <property type="entry name" value="aa-tRNA-synth_II/BPL/LPL"/>
</dbReference>
<evidence type="ECO:0000313" key="1">
    <source>
        <dbReference type="EMBL" id="RZC67561.1"/>
    </source>
</evidence>
<protein>
    <submittedName>
        <fullName evidence="1">Uncharacterized protein</fullName>
    </submittedName>
</protein>
<proteinExistence type="predicted"/>
<dbReference type="SUPFAM" id="SSF55681">
    <property type="entry name" value="Class II aaRS and biotin synthetases"/>
    <property type="match status" value="1"/>
</dbReference>
<dbReference type="Gene3D" id="3.30.930.10">
    <property type="entry name" value="Bira Bifunctional Protein, Domain 2"/>
    <property type="match status" value="1"/>
</dbReference>
<gene>
    <name evidence="1" type="ORF">C5167_011253</name>
</gene>
<evidence type="ECO:0000313" key="2">
    <source>
        <dbReference type="Proteomes" id="UP000316621"/>
    </source>
</evidence>
<dbReference type="EMBL" id="CM010720">
    <property type="protein sequence ID" value="RZC67561.1"/>
    <property type="molecule type" value="Genomic_DNA"/>
</dbReference>